<evidence type="ECO:0000256" key="1">
    <source>
        <dbReference type="ARBA" id="ARBA00009798"/>
    </source>
</evidence>
<keyword evidence="3 4" id="KW-0456">Lyase</keyword>
<proteinExistence type="inferred from homology"/>
<dbReference type="InterPro" id="IPR007214">
    <property type="entry name" value="YbaK/aa-tRNA-synth-assoc-dom"/>
</dbReference>
<name>A0A2U2MVT2_9GAMM</name>
<dbReference type="InterPro" id="IPR036754">
    <property type="entry name" value="YbaK/aa-tRNA-synt-asso_dom_sf"/>
</dbReference>
<dbReference type="GO" id="GO:0006412">
    <property type="term" value="P:translation"/>
    <property type="evidence" value="ECO:0007669"/>
    <property type="project" value="UniProtKB-KW"/>
</dbReference>
<evidence type="ECO:0000313" key="7">
    <source>
        <dbReference type="Proteomes" id="UP000245474"/>
    </source>
</evidence>
<dbReference type="AlphaFoldDB" id="A0A2U2MVT2"/>
<dbReference type="Proteomes" id="UP000245474">
    <property type="component" value="Unassembled WGS sequence"/>
</dbReference>
<dbReference type="Gene3D" id="3.90.960.10">
    <property type="entry name" value="YbaK/aminoacyl-tRNA synthetase-associated domain"/>
    <property type="match status" value="1"/>
</dbReference>
<dbReference type="Pfam" id="PF04073">
    <property type="entry name" value="tRNA_edit"/>
    <property type="match status" value="1"/>
</dbReference>
<dbReference type="PIRSF" id="PIRSF006181">
    <property type="entry name" value="EbsC_YbaK"/>
    <property type="match status" value="1"/>
</dbReference>
<accession>A0A2U2MVT2</accession>
<dbReference type="GO" id="GO:0016829">
    <property type="term" value="F:lyase activity"/>
    <property type="evidence" value="ECO:0007669"/>
    <property type="project" value="UniProtKB-KW"/>
</dbReference>
<protein>
    <recommendedName>
        <fullName evidence="4">Cys-tRNA(Pro)/Cys-tRNA(Cys) deacylase</fullName>
        <ecNumber evidence="4">4.2.-.-</ecNumber>
    </recommendedName>
</protein>
<keyword evidence="7" id="KW-1185">Reference proteome</keyword>
<dbReference type="PANTHER" id="PTHR30411">
    <property type="entry name" value="CYTOPLASMIC PROTEIN"/>
    <property type="match status" value="1"/>
</dbReference>
<evidence type="ECO:0000259" key="5">
    <source>
        <dbReference type="Pfam" id="PF04073"/>
    </source>
</evidence>
<dbReference type="CDD" id="cd00002">
    <property type="entry name" value="YbaK_deacylase"/>
    <property type="match status" value="1"/>
</dbReference>
<feature type="domain" description="YbaK/aminoacyl-tRNA synthetase-associated" evidence="5">
    <location>
        <begin position="27"/>
        <end position="143"/>
    </location>
</feature>
<evidence type="ECO:0000313" key="6">
    <source>
        <dbReference type="EMBL" id="PWG60969.1"/>
    </source>
</evidence>
<dbReference type="GO" id="GO:0002161">
    <property type="term" value="F:aminoacyl-tRNA deacylase activity"/>
    <property type="evidence" value="ECO:0007669"/>
    <property type="project" value="InterPro"/>
</dbReference>
<reference evidence="6 7" key="1">
    <citation type="submission" date="2018-05" db="EMBL/GenBank/DDBJ databases">
        <title>Spiribacter halobius sp. nov., a moderately halophilic bacterium isolated from marine solar saltern.</title>
        <authorList>
            <person name="Zheng W.-S."/>
            <person name="Lu D.-C."/>
            <person name="Du Z.-J."/>
        </authorList>
    </citation>
    <scope>NUCLEOTIDE SEQUENCE [LARGE SCALE GENOMIC DNA]</scope>
    <source>
        <strain evidence="6 7">E85</strain>
    </source>
</reference>
<dbReference type="PANTHER" id="PTHR30411:SF0">
    <property type="entry name" value="CYS-TRNA(PRO)_CYS-TRNA(CYS) DEACYLASE YBAK"/>
    <property type="match status" value="1"/>
</dbReference>
<dbReference type="SUPFAM" id="SSF55826">
    <property type="entry name" value="YbaK/ProRS associated domain"/>
    <property type="match status" value="1"/>
</dbReference>
<dbReference type="OrthoDB" id="9809296at2"/>
<sequence length="159" mass="16585">MTPAVAALRRARVAHRLLEYRHDPAVASYGMEAVEVLGLPAAAVFKTLVLSAPDSRLAVAMVPVTAEVDLKAAAAALGWKRAALAEAATAERATGYVLGGISPFGQKRRLPAVLDQSARAQALVYVSGGRRGLEIELSPAALIEQTGAALAALARHRAR</sequence>
<organism evidence="6 7">
    <name type="scientific">Sediminicurvatus halobius</name>
    <dbReference type="NCBI Taxonomy" id="2182432"/>
    <lineage>
        <taxon>Bacteria</taxon>
        <taxon>Pseudomonadati</taxon>
        <taxon>Pseudomonadota</taxon>
        <taxon>Gammaproteobacteria</taxon>
        <taxon>Chromatiales</taxon>
        <taxon>Ectothiorhodospiraceae</taxon>
        <taxon>Sediminicurvatus</taxon>
    </lineage>
</organism>
<gene>
    <name evidence="6" type="primary">ybaK</name>
    <name evidence="6" type="ORF">DEM34_18890</name>
</gene>
<dbReference type="EMBL" id="QFFI01000060">
    <property type="protein sequence ID" value="PWG60969.1"/>
    <property type="molecule type" value="Genomic_DNA"/>
</dbReference>
<comment type="similarity">
    <text evidence="1 4">Belongs to the prolyl-tRNA editing family. YbaK/EbsC subfamily.</text>
</comment>
<comment type="caution">
    <text evidence="6">The sequence shown here is derived from an EMBL/GenBank/DDBJ whole genome shotgun (WGS) entry which is preliminary data.</text>
</comment>
<evidence type="ECO:0000256" key="2">
    <source>
        <dbReference type="ARBA" id="ARBA00022917"/>
    </source>
</evidence>
<evidence type="ECO:0000256" key="3">
    <source>
        <dbReference type="ARBA" id="ARBA00023239"/>
    </source>
</evidence>
<dbReference type="NCBIfam" id="TIGR00011">
    <property type="entry name" value="YbaK_EbsC"/>
    <property type="match status" value="1"/>
</dbReference>
<keyword evidence="2 4" id="KW-0648">Protein biosynthesis</keyword>
<evidence type="ECO:0000256" key="4">
    <source>
        <dbReference type="PIRNR" id="PIRNR006181"/>
    </source>
</evidence>
<dbReference type="RefSeq" id="WP_109680376.1">
    <property type="nucleotide sequence ID" value="NZ_CP086615.1"/>
</dbReference>
<dbReference type="EC" id="4.2.-.-" evidence="4"/>
<dbReference type="InterPro" id="IPR004369">
    <property type="entry name" value="Prolyl-tRNA_editing_YbaK/EbsC"/>
</dbReference>